<gene>
    <name evidence="2" type="ORF">B0I08_103410</name>
</gene>
<sequence length="127" mass="13432">MSIFAAVVAALAALLHVYIFVMESAWWTRPAIWKRFGLASQSEAETTRVLAYNQGFYNLFLAIGTAVGIALFFAGPRDAGAALMFFGLGSMVLAAVVLTTAGPGRLRSALTQGTLPLIAIVLLLIAV</sequence>
<organism evidence="2 3">
    <name type="scientific">Glaciihabitans tibetensis</name>
    <dbReference type="NCBI Taxonomy" id="1266600"/>
    <lineage>
        <taxon>Bacteria</taxon>
        <taxon>Bacillati</taxon>
        <taxon>Actinomycetota</taxon>
        <taxon>Actinomycetes</taxon>
        <taxon>Micrococcales</taxon>
        <taxon>Microbacteriaceae</taxon>
        <taxon>Glaciihabitans</taxon>
    </lineage>
</organism>
<dbReference type="RefSeq" id="WP_106211552.1">
    <property type="nucleotide sequence ID" value="NZ_PVTL01000003.1"/>
</dbReference>
<keyword evidence="3" id="KW-1185">Reference proteome</keyword>
<dbReference type="AlphaFoldDB" id="A0A2T0VGA5"/>
<dbReference type="Proteomes" id="UP000237983">
    <property type="component" value="Unassembled WGS sequence"/>
</dbReference>
<evidence type="ECO:0000313" key="3">
    <source>
        <dbReference type="Proteomes" id="UP000237983"/>
    </source>
</evidence>
<feature type="transmembrane region" description="Helical" evidence="1">
    <location>
        <begin position="55"/>
        <end position="74"/>
    </location>
</feature>
<feature type="transmembrane region" description="Helical" evidence="1">
    <location>
        <begin position="109"/>
        <end position="126"/>
    </location>
</feature>
<evidence type="ECO:0000313" key="2">
    <source>
        <dbReference type="EMBL" id="PRY69202.1"/>
    </source>
</evidence>
<keyword evidence="1" id="KW-0812">Transmembrane</keyword>
<dbReference type="OrthoDB" id="9803832at2"/>
<name>A0A2T0VGA5_9MICO</name>
<dbReference type="PANTHER" id="PTHR38446:SF1">
    <property type="entry name" value="BLL0914 PROTEIN"/>
    <property type="match status" value="1"/>
</dbReference>
<keyword evidence="1" id="KW-1133">Transmembrane helix</keyword>
<proteinExistence type="predicted"/>
<dbReference type="Pfam" id="PF06993">
    <property type="entry name" value="DUF1304"/>
    <property type="match status" value="1"/>
</dbReference>
<keyword evidence="1" id="KW-0472">Membrane</keyword>
<evidence type="ECO:0000256" key="1">
    <source>
        <dbReference type="SAM" id="Phobius"/>
    </source>
</evidence>
<reference evidence="2 3" key="1">
    <citation type="submission" date="2018-03" db="EMBL/GenBank/DDBJ databases">
        <title>Genomic Encyclopedia of Type Strains, Phase III (KMG-III): the genomes of soil and plant-associated and newly described type strains.</title>
        <authorList>
            <person name="Whitman W."/>
        </authorList>
    </citation>
    <scope>NUCLEOTIDE SEQUENCE [LARGE SCALE GENOMIC DNA]</scope>
    <source>
        <strain evidence="2 3">CGMCC 1.12484</strain>
    </source>
</reference>
<dbReference type="EMBL" id="PVTL01000003">
    <property type="protein sequence ID" value="PRY69202.1"/>
    <property type="molecule type" value="Genomic_DNA"/>
</dbReference>
<feature type="transmembrane region" description="Helical" evidence="1">
    <location>
        <begin position="81"/>
        <end position="103"/>
    </location>
</feature>
<protein>
    <submittedName>
        <fullName evidence="2">Putative membrane protein</fullName>
    </submittedName>
</protein>
<dbReference type="PANTHER" id="PTHR38446">
    <property type="entry name" value="BLL0914 PROTEIN"/>
    <property type="match status" value="1"/>
</dbReference>
<accession>A0A2T0VGA5</accession>
<dbReference type="InterPro" id="IPR009732">
    <property type="entry name" value="DUF1304"/>
</dbReference>
<comment type="caution">
    <text evidence="2">The sequence shown here is derived from an EMBL/GenBank/DDBJ whole genome shotgun (WGS) entry which is preliminary data.</text>
</comment>